<dbReference type="EMBL" id="JBITLE010000003">
    <property type="protein sequence ID" value="MFI7262410.1"/>
    <property type="molecule type" value="Genomic_DNA"/>
</dbReference>
<comment type="caution">
    <text evidence="3">The sequence shown here is derived from an EMBL/GenBank/DDBJ whole genome shotgun (WGS) entry which is preliminary data.</text>
</comment>
<feature type="signal peptide" evidence="2">
    <location>
        <begin position="1"/>
        <end position="27"/>
    </location>
</feature>
<dbReference type="SUPFAM" id="SSF50405">
    <property type="entry name" value="Actin-crosslinking proteins"/>
    <property type="match status" value="1"/>
</dbReference>
<dbReference type="Proteomes" id="UP001612812">
    <property type="component" value="Unassembled WGS sequence"/>
</dbReference>
<feature type="region of interest" description="Disordered" evidence="1">
    <location>
        <begin position="30"/>
        <end position="70"/>
    </location>
</feature>
<keyword evidence="2" id="KW-0732">Signal</keyword>
<evidence type="ECO:0000256" key="2">
    <source>
        <dbReference type="SAM" id="SignalP"/>
    </source>
</evidence>
<evidence type="ECO:0000256" key="1">
    <source>
        <dbReference type="SAM" id="MobiDB-lite"/>
    </source>
</evidence>
<evidence type="ECO:0000313" key="3">
    <source>
        <dbReference type="EMBL" id="MFI7262410.1"/>
    </source>
</evidence>
<sequence length="228" mass="24811">MSYRIMRRGLAVAVALGGLLLSAPAGAASTDAGSVAAPRPTLVPVGTGSPELESQRQATTRAAATASGRRTSAALAPPQPCWQNVSFRRFGLTRYVSMELQYSGDRKYELRARSDSVGPWELFTLCRDPFSEVTTIRSQSNHNYVSVEEAYQGTIYAMLRARTGEVNLGPWELFYSDIEPGQGYCGQIRANSNGLFVAAEEDYPGTSKGMLRARTTAAQIGTWETFCY</sequence>
<dbReference type="CDD" id="cd00257">
    <property type="entry name" value="beta-trefoil_FSCN-like"/>
    <property type="match status" value="1"/>
</dbReference>
<organism evidence="3 4">
    <name type="scientific">Micromonospora maritima</name>
    <dbReference type="NCBI Taxonomy" id="986711"/>
    <lineage>
        <taxon>Bacteria</taxon>
        <taxon>Bacillati</taxon>
        <taxon>Actinomycetota</taxon>
        <taxon>Actinomycetes</taxon>
        <taxon>Micromonosporales</taxon>
        <taxon>Micromonosporaceae</taxon>
        <taxon>Micromonospora</taxon>
    </lineage>
</organism>
<protein>
    <submittedName>
        <fullName evidence="3">Fascin domain-containing protein</fullName>
    </submittedName>
</protein>
<feature type="compositionally biased region" description="Low complexity" evidence="1">
    <location>
        <begin position="55"/>
        <end position="70"/>
    </location>
</feature>
<reference evidence="3 4" key="1">
    <citation type="submission" date="2024-10" db="EMBL/GenBank/DDBJ databases">
        <title>The Natural Products Discovery Center: Release of the First 8490 Sequenced Strains for Exploring Actinobacteria Biosynthetic Diversity.</title>
        <authorList>
            <person name="Kalkreuter E."/>
            <person name="Kautsar S.A."/>
            <person name="Yang D."/>
            <person name="Bader C.D."/>
            <person name="Teijaro C.N."/>
            <person name="Fluegel L."/>
            <person name="Davis C.M."/>
            <person name="Simpson J.R."/>
            <person name="Lauterbach L."/>
            <person name="Steele A.D."/>
            <person name="Gui C."/>
            <person name="Meng S."/>
            <person name="Li G."/>
            <person name="Viehrig K."/>
            <person name="Ye F."/>
            <person name="Su P."/>
            <person name="Kiefer A.F."/>
            <person name="Nichols A."/>
            <person name="Cepeda A.J."/>
            <person name="Yan W."/>
            <person name="Fan B."/>
            <person name="Jiang Y."/>
            <person name="Adhikari A."/>
            <person name="Zheng C.-J."/>
            <person name="Schuster L."/>
            <person name="Cowan T.M."/>
            <person name="Smanski M.J."/>
            <person name="Chevrette M.G."/>
            <person name="De Carvalho L.P.S."/>
            <person name="Shen B."/>
        </authorList>
    </citation>
    <scope>NUCLEOTIDE SEQUENCE [LARGE SCALE GENOMIC DNA]</scope>
    <source>
        <strain evidence="3 4">NPDC049845</strain>
    </source>
</reference>
<name>A0ABW7ZIF4_9ACTN</name>
<accession>A0ABW7ZIF4</accession>
<dbReference type="Gene3D" id="2.80.10.50">
    <property type="match status" value="1"/>
</dbReference>
<dbReference type="InterPro" id="IPR008999">
    <property type="entry name" value="Actin-crosslinking"/>
</dbReference>
<feature type="chain" id="PRO_5046363144" evidence="2">
    <location>
        <begin position="28"/>
        <end position="228"/>
    </location>
</feature>
<proteinExistence type="predicted"/>
<dbReference type="RefSeq" id="WP_396770718.1">
    <property type="nucleotide sequence ID" value="NZ_JBITLA010000011.1"/>
</dbReference>
<keyword evidence="4" id="KW-1185">Reference proteome</keyword>
<evidence type="ECO:0000313" key="4">
    <source>
        <dbReference type="Proteomes" id="UP001612812"/>
    </source>
</evidence>
<gene>
    <name evidence="3" type="ORF">ACIBP4_08950</name>
</gene>